<dbReference type="EMBL" id="AGCU01142780">
    <property type="status" value="NOT_ANNOTATED_CDS"/>
    <property type="molecule type" value="Genomic_DNA"/>
</dbReference>
<dbReference type="PANTHER" id="PTHR14652:SF2">
    <property type="entry name" value="TYPE 2 DNA TOPOISOMERASE 6 SUBUNIT B-LIKE"/>
    <property type="match status" value="1"/>
</dbReference>
<evidence type="ECO:0000313" key="1">
    <source>
        <dbReference type="Ensembl" id="ENSPSIP00000003574.1"/>
    </source>
</evidence>
<dbReference type="eggNOG" id="ENOG502S5QP">
    <property type="taxonomic scope" value="Eukaryota"/>
</dbReference>
<dbReference type="EMBL" id="AGCU01142779">
    <property type="status" value="NOT_ANNOTATED_CDS"/>
    <property type="molecule type" value="Genomic_DNA"/>
</dbReference>
<proteinExistence type="predicted"/>
<dbReference type="Proteomes" id="UP000007267">
    <property type="component" value="Unassembled WGS sequence"/>
</dbReference>
<reference evidence="2" key="1">
    <citation type="submission" date="2011-10" db="EMBL/GenBank/DDBJ databases">
        <authorList>
            <consortium name="Soft-shell Turtle Genome Consortium"/>
        </authorList>
    </citation>
    <scope>NUCLEOTIDE SEQUENCE [LARGE SCALE GENOMIC DNA]</scope>
    <source>
        <strain evidence="2">Daiwa-1</strain>
    </source>
</reference>
<name>K7F6B4_PELSI</name>
<keyword evidence="2" id="KW-1185">Reference proteome</keyword>
<dbReference type="PANTHER" id="PTHR14652">
    <property type="entry name" value="TYPE 2 DNA TOPOISOMERASE 6 SUBUNIT B-LIKE"/>
    <property type="match status" value="1"/>
</dbReference>
<dbReference type="HOGENOM" id="CLU_1040307_0_0_1"/>
<protein>
    <submittedName>
        <fullName evidence="1">Uncharacterized protein</fullName>
    </submittedName>
</protein>
<dbReference type="GO" id="GO:0007131">
    <property type="term" value="P:reciprocal meiotic recombination"/>
    <property type="evidence" value="ECO:0007669"/>
    <property type="project" value="TreeGrafter"/>
</dbReference>
<reference evidence="1" key="4">
    <citation type="submission" date="2025-09" db="UniProtKB">
        <authorList>
            <consortium name="Ensembl"/>
        </authorList>
    </citation>
    <scope>IDENTIFICATION</scope>
</reference>
<dbReference type="InterPro" id="IPR028040">
    <property type="entry name" value="TopoVIB-like"/>
</dbReference>
<reference evidence="2" key="2">
    <citation type="journal article" date="2013" name="Nat. Genet.">
        <title>The draft genomes of soft-shell turtle and green sea turtle yield insights into the development and evolution of the turtle-specific body plan.</title>
        <authorList>
            <person name="Wang Z."/>
            <person name="Pascual-Anaya J."/>
            <person name="Zadissa A."/>
            <person name="Li W."/>
            <person name="Niimura Y."/>
            <person name="Huang Z."/>
            <person name="Li C."/>
            <person name="White S."/>
            <person name="Xiong Z."/>
            <person name="Fang D."/>
            <person name="Wang B."/>
            <person name="Ming Y."/>
            <person name="Chen Y."/>
            <person name="Zheng Y."/>
            <person name="Kuraku S."/>
            <person name="Pignatelli M."/>
            <person name="Herrero J."/>
            <person name="Beal K."/>
            <person name="Nozawa M."/>
            <person name="Li Q."/>
            <person name="Wang J."/>
            <person name="Zhang H."/>
            <person name="Yu L."/>
            <person name="Shigenobu S."/>
            <person name="Wang J."/>
            <person name="Liu J."/>
            <person name="Flicek P."/>
            <person name="Searle S."/>
            <person name="Wang J."/>
            <person name="Kuratani S."/>
            <person name="Yin Y."/>
            <person name="Aken B."/>
            <person name="Zhang G."/>
            <person name="Irie N."/>
        </authorList>
    </citation>
    <scope>NUCLEOTIDE SEQUENCE [LARGE SCALE GENOMIC DNA]</scope>
    <source>
        <strain evidence="2">Daiwa-1</strain>
    </source>
</reference>
<reference evidence="1" key="3">
    <citation type="submission" date="2025-08" db="UniProtKB">
        <authorList>
            <consortium name="Ensembl"/>
        </authorList>
    </citation>
    <scope>IDENTIFICATION</scope>
</reference>
<accession>K7F6B4</accession>
<sequence length="268" mass="30217">CDKIHPVLGRTVNLLIPHEVAETGFTGELEFIPAAALCPCLKLFPNQPAKIAAVSQYIFFYDPTGLPISFYGKGKSSLFFSDPSNLAEWEKYNYSATLDSDPGQEEDQVSPDVRYKLHWDRGSQEDDPDTWEQTLLLFLFLHYSDQFQDKPSYDFWARRMIASHLDQILLCSQQAVKCGAQAVIDTVLEEHCKRRKNQQRLKLSLPVILGAISNVVSSSTNSQFRRECLQSLQVADTSELMAAIQTAFENVTQKRLMPSGTCNITKVS</sequence>
<dbReference type="Ensembl" id="ENSPSIT00000003593.1">
    <property type="protein sequence ID" value="ENSPSIP00000003574.1"/>
    <property type="gene ID" value="ENSPSIG00000003402.1"/>
</dbReference>
<dbReference type="OMA" id="ALEHETC"/>
<dbReference type="GO" id="GO:0042138">
    <property type="term" value="P:meiotic DNA double-strand break formation"/>
    <property type="evidence" value="ECO:0007669"/>
    <property type="project" value="InterPro"/>
</dbReference>
<dbReference type="GeneTree" id="ENSGT00390000009327"/>
<evidence type="ECO:0000313" key="2">
    <source>
        <dbReference type="Proteomes" id="UP000007267"/>
    </source>
</evidence>
<dbReference type="AlphaFoldDB" id="K7F6B4"/>
<dbReference type="STRING" id="13735.ENSPSIP00000003574"/>
<dbReference type="Pfam" id="PF15091">
    <property type="entry name" value="DUF4554"/>
    <property type="match status" value="1"/>
</dbReference>
<organism evidence="1 2">
    <name type="scientific">Pelodiscus sinensis</name>
    <name type="common">Chinese softshell turtle</name>
    <name type="synonym">Trionyx sinensis</name>
    <dbReference type="NCBI Taxonomy" id="13735"/>
    <lineage>
        <taxon>Eukaryota</taxon>
        <taxon>Metazoa</taxon>
        <taxon>Chordata</taxon>
        <taxon>Craniata</taxon>
        <taxon>Vertebrata</taxon>
        <taxon>Euteleostomi</taxon>
        <taxon>Archelosauria</taxon>
        <taxon>Testudinata</taxon>
        <taxon>Testudines</taxon>
        <taxon>Cryptodira</taxon>
        <taxon>Trionychia</taxon>
        <taxon>Trionychidae</taxon>
        <taxon>Pelodiscus</taxon>
    </lineage>
</organism>